<dbReference type="InterPro" id="IPR052739">
    <property type="entry name" value="FAAH2"/>
</dbReference>
<evidence type="ECO:0000259" key="1">
    <source>
        <dbReference type="Pfam" id="PF01425"/>
    </source>
</evidence>
<organism evidence="2 3">
    <name type="scientific">Aureimonas populi</name>
    <dbReference type="NCBI Taxonomy" id="1701758"/>
    <lineage>
        <taxon>Bacteria</taxon>
        <taxon>Pseudomonadati</taxon>
        <taxon>Pseudomonadota</taxon>
        <taxon>Alphaproteobacteria</taxon>
        <taxon>Hyphomicrobiales</taxon>
        <taxon>Aurantimonadaceae</taxon>
        <taxon>Aureimonas</taxon>
    </lineage>
</organism>
<dbReference type="InterPro" id="IPR036928">
    <property type="entry name" value="AS_sf"/>
</dbReference>
<name>A0ABW5CPV8_9HYPH</name>
<accession>A0ABW5CPV8</accession>
<dbReference type="PANTHER" id="PTHR43372:SF4">
    <property type="entry name" value="FATTY-ACID AMIDE HYDROLASE 2"/>
    <property type="match status" value="1"/>
</dbReference>
<dbReference type="RefSeq" id="WP_209738250.1">
    <property type="nucleotide sequence ID" value="NZ_CP072611.1"/>
</dbReference>
<comment type="caution">
    <text evidence="2">The sequence shown here is derived from an EMBL/GenBank/DDBJ whole genome shotgun (WGS) entry which is preliminary data.</text>
</comment>
<dbReference type="Gene3D" id="3.90.1300.10">
    <property type="entry name" value="Amidase signature (AS) domain"/>
    <property type="match status" value="1"/>
</dbReference>
<protein>
    <submittedName>
        <fullName evidence="2">Amidase family protein</fullName>
    </submittedName>
</protein>
<dbReference type="PANTHER" id="PTHR43372">
    <property type="entry name" value="FATTY-ACID AMIDE HYDROLASE"/>
    <property type="match status" value="1"/>
</dbReference>
<keyword evidence="3" id="KW-1185">Reference proteome</keyword>
<reference evidence="3" key="1">
    <citation type="journal article" date="2019" name="Int. J. Syst. Evol. Microbiol.">
        <title>The Global Catalogue of Microorganisms (GCM) 10K type strain sequencing project: providing services to taxonomists for standard genome sequencing and annotation.</title>
        <authorList>
            <consortium name="The Broad Institute Genomics Platform"/>
            <consortium name="The Broad Institute Genome Sequencing Center for Infectious Disease"/>
            <person name="Wu L."/>
            <person name="Ma J."/>
        </authorList>
    </citation>
    <scope>NUCLEOTIDE SEQUENCE [LARGE SCALE GENOMIC DNA]</scope>
    <source>
        <strain evidence="3">ZS-35-S2</strain>
    </source>
</reference>
<feature type="domain" description="Amidase" evidence="1">
    <location>
        <begin position="25"/>
        <end position="445"/>
    </location>
</feature>
<evidence type="ECO:0000313" key="2">
    <source>
        <dbReference type="EMBL" id="MFD2239280.1"/>
    </source>
</evidence>
<dbReference type="InterPro" id="IPR023631">
    <property type="entry name" value="Amidase_dom"/>
</dbReference>
<dbReference type="SUPFAM" id="SSF75304">
    <property type="entry name" value="Amidase signature (AS) enzymes"/>
    <property type="match status" value="1"/>
</dbReference>
<dbReference type="Proteomes" id="UP001597371">
    <property type="component" value="Unassembled WGS sequence"/>
</dbReference>
<dbReference type="NCBIfam" id="NF005687">
    <property type="entry name" value="PRK07487.1"/>
    <property type="match status" value="1"/>
</dbReference>
<dbReference type="Pfam" id="PF01425">
    <property type="entry name" value="Amidase"/>
    <property type="match status" value="1"/>
</dbReference>
<sequence length="466" mass="49241">MTELWRLSGSQIANLVRLGEVSASEVARDALARLDAVNPAINAVVDHRPEHVLERAARVDEAIARGDETGPLAGVPVTIKINIDQAGFATSNGLRSKAGLIAKENNPVVDGFLAAGAVPLGRTNTPAFSCRWFTNNQLFGPTRNPRDPALTPGGSSGGAAAATVAGIGCIGHGNDIGGSVRYPAYACGIHGLRPGLGRVPTYNASGPDRTIGFQLMSVQGPLARTIQDLRLGLHAMSRRDMRDPWCFEAPPAGRNPQLAALCLRPDGIDIAPEVEAALIDAAGRLRDAGWTVVELDALPPIREASLIMHTLWVADAPEQKIAEAEAEGDPGAVSAMRGAVELVGPVDVAAFSAALTRRANMVREWLLFLERYPVVLMPVSSELPFEDEIDLPEKKGFRHVYERQHFMAGPPVIGIPALTVSTGMAGRSPVGVQILAGRMREDLCLAAGEAIEARGTPPMPIDPLAG</sequence>
<gene>
    <name evidence="2" type="ORF">ACFSKQ_17670</name>
</gene>
<evidence type="ECO:0000313" key="3">
    <source>
        <dbReference type="Proteomes" id="UP001597371"/>
    </source>
</evidence>
<dbReference type="EMBL" id="JBHUIJ010000028">
    <property type="protein sequence ID" value="MFD2239280.1"/>
    <property type="molecule type" value="Genomic_DNA"/>
</dbReference>
<proteinExistence type="predicted"/>